<dbReference type="Proteomes" id="UP000271162">
    <property type="component" value="Unassembled WGS sequence"/>
</dbReference>
<reference evidence="1 2" key="2">
    <citation type="submission" date="2018-11" db="EMBL/GenBank/DDBJ databases">
        <authorList>
            <consortium name="Pathogen Informatics"/>
        </authorList>
    </citation>
    <scope>NUCLEOTIDE SEQUENCE [LARGE SCALE GENOMIC DNA]</scope>
</reference>
<protein>
    <submittedName>
        <fullName evidence="3">Methyltransferase</fullName>
    </submittedName>
</protein>
<sequence length="31" mass="3727">MLKEAGRVVVLQHRQQTNLQTLLRVLHLYRL</sequence>
<name>A0A0N4YSN6_NIPBR</name>
<evidence type="ECO:0000313" key="1">
    <source>
        <dbReference type="EMBL" id="VDL83998.1"/>
    </source>
</evidence>
<dbReference type="AlphaFoldDB" id="A0A0N4YSN6"/>
<reference evidence="3" key="1">
    <citation type="submission" date="2017-02" db="UniProtKB">
        <authorList>
            <consortium name="WormBaseParasite"/>
        </authorList>
    </citation>
    <scope>IDENTIFICATION</scope>
</reference>
<organism evidence="3">
    <name type="scientific">Nippostrongylus brasiliensis</name>
    <name type="common">Rat hookworm</name>
    <dbReference type="NCBI Taxonomy" id="27835"/>
    <lineage>
        <taxon>Eukaryota</taxon>
        <taxon>Metazoa</taxon>
        <taxon>Ecdysozoa</taxon>
        <taxon>Nematoda</taxon>
        <taxon>Chromadorea</taxon>
        <taxon>Rhabditida</taxon>
        <taxon>Rhabditina</taxon>
        <taxon>Rhabditomorpha</taxon>
        <taxon>Strongyloidea</taxon>
        <taxon>Heligmosomidae</taxon>
        <taxon>Nippostrongylus</taxon>
    </lineage>
</organism>
<proteinExistence type="predicted"/>
<keyword evidence="2" id="KW-1185">Reference proteome</keyword>
<dbReference type="EMBL" id="UYSL01024962">
    <property type="protein sequence ID" value="VDL83998.1"/>
    <property type="molecule type" value="Genomic_DNA"/>
</dbReference>
<evidence type="ECO:0000313" key="3">
    <source>
        <dbReference type="WBParaSite" id="NBR_0002025801-mRNA-1"/>
    </source>
</evidence>
<dbReference type="WBParaSite" id="NBR_0002025801-mRNA-1">
    <property type="protein sequence ID" value="NBR_0002025801-mRNA-1"/>
    <property type="gene ID" value="NBR_0002025801"/>
</dbReference>
<evidence type="ECO:0000313" key="2">
    <source>
        <dbReference type="Proteomes" id="UP000271162"/>
    </source>
</evidence>
<gene>
    <name evidence="1" type="ORF">NBR_LOCUS20261</name>
</gene>
<accession>A0A0N4YSN6</accession>